<keyword evidence="4" id="KW-1185">Reference proteome</keyword>
<gene>
    <name evidence="3" type="ORF">GMARGA_LOCUS496</name>
</gene>
<dbReference type="InterPro" id="IPR032675">
    <property type="entry name" value="LRR_dom_sf"/>
</dbReference>
<sequence length="612" mass="70005">MVNAQNYIDTNCPKNTTTKIIQETPAVNTEIEIDPAATKLEGDLILKDYPNLEEFDVSEHALTSLTVINCPKLRVIDASNNYEGNDTTKKTFKKIELEKIGAGNKLEELSCGDSKITEISFANLSELQELNCPNTPTLDRFKHLNQASKIRRINVTGSAPIVFMHEVRYNYLEDTVKEIKSILGLKPEENLPTVEYKDSSGRTQRKIDTASLGTQIKSEINDQVPQLETAKENAEKERDETRANYDTIKAERDQLQQQLTAIRNELGLTESSTKEQVIDKIKELMKKPTSSHTDYDAIKAERDSLKTENAKLKNDKKENESKEKIQSAVSAENVEEIRNEIIKDEFNKLNSENKGSFYLNIGLGVLTMESKISIKSLISTRNFLAEIVQNARNDYERAGEIQAFEVCYELAKNTIRKVLLLRAQEVPATPKEVFRLAGLEEVATEILKERHQKIVQQILAKYPYQFYAYGSRVKGTARQLSDLDICYQENIPDAVAFQIEEEFKESDLPFMVELQISNYQPTKNKNPKKQPVNNPPSPSPIPNNNFSSKTLANTIKEDLQDALTNESRQTKYFLDYQVFDNGDITIRTEENEKLNEELQENFHRHYQQRREK</sequence>
<dbReference type="CDD" id="cd05403">
    <property type="entry name" value="NT_KNTase_like"/>
    <property type="match status" value="1"/>
</dbReference>
<feature type="region of interest" description="Disordered" evidence="2">
    <location>
        <begin position="520"/>
        <end position="548"/>
    </location>
</feature>
<dbReference type="Gene3D" id="3.80.10.10">
    <property type="entry name" value="Ribonuclease Inhibitor"/>
    <property type="match status" value="1"/>
</dbReference>
<reference evidence="3 4" key="1">
    <citation type="submission" date="2021-06" db="EMBL/GenBank/DDBJ databases">
        <authorList>
            <person name="Kallberg Y."/>
            <person name="Tangrot J."/>
            <person name="Rosling A."/>
        </authorList>
    </citation>
    <scope>NUCLEOTIDE SEQUENCE [LARGE SCALE GENOMIC DNA]</scope>
    <source>
        <strain evidence="3 4">120-4 pot B 10/14</strain>
    </source>
</reference>
<evidence type="ECO:0000256" key="1">
    <source>
        <dbReference type="SAM" id="Coils"/>
    </source>
</evidence>
<evidence type="ECO:0000313" key="4">
    <source>
        <dbReference type="Proteomes" id="UP000789901"/>
    </source>
</evidence>
<dbReference type="Gene3D" id="3.30.460.10">
    <property type="entry name" value="Beta Polymerase, domain 2"/>
    <property type="match status" value="1"/>
</dbReference>
<organism evidence="3 4">
    <name type="scientific">Gigaspora margarita</name>
    <dbReference type="NCBI Taxonomy" id="4874"/>
    <lineage>
        <taxon>Eukaryota</taxon>
        <taxon>Fungi</taxon>
        <taxon>Fungi incertae sedis</taxon>
        <taxon>Mucoromycota</taxon>
        <taxon>Glomeromycotina</taxon>
        <taxon>Glomeromycetes</taxon>
        <taxon>Diversisporales</taxon>
        <taxon>Gigasporaceae</taxon>
        <taxon>Gigaspora</taxon>
    </lineage>
</organism>
<feature type="coiled-coil region" evidence="1">
    <location>
        <begin position="217"/>
        <end position="265"/>
    </location>
</feature>
<protein>
    <submittedName>
        <fullName evidence="3">10478_t:CDS:1</fullName>
    </submittedName>
</protein>
<feature type="compositionally biased region" description="Basic and acidic residues" evidence="2">
    <location>
        <begin position="307"/>
        <end position="325"/>
    </location>
</feature>
<comment type="caution">
    <text evidence="3">The sequence shown here is derived from an EMBL/GenBank/DDBJ whole genome shotgun (WGS) entry which is preliminary data.</text>
</comment>
<accession>A0ABM8VWN1</accession>
<name>A0ABM8VWN1_GIGMA</name>
<keyword evidence="1" id="KW-0175">Coiled coil</keyword>
<evidence type="ECO:0000256" key="2">
    <source>
        <dbReference type="SAM" id="MobiDB-lite"/>
    </source>
</evidence>
<dbReference type="InterPro" id="IPR043519">
    <property type="entry name" value="NT_sf"/>
</dbReference>
<dbReference type="EMBL" id="CAJVQB010000086">
    <property type="protein sequence ID" value="CAG8465027.1"/>
    <property type="molecule type" value="Genomic_DNA"/>
</dbReference>
<feature type="region of interest" description="Disordered" evidence="2">
    <location>
        <begin position="307"/>
        <end position="327"/>
    </location>
</feature>
<dbReference type="Proteomes" id="UP000789901">
    <property type="component" value="Unassembled WGS sequence"/>
</dbReference>
<evidence type="ECO:0000313" key="3">
    <source>
        <dbReference type="EMBL" id="CAG8465027.1"/>
    </source>
</evidence>
<dbReference type="SUPFAM" id="SSF81301">
    <property type="entry name" value="Nucleotidyltransferase"/>
    <property type="match status" value="1"/>
</dbReference>
<proteinExistence type="predicted"/>
<dbReference type="SUPFAM" id="SSF52058">
    <property type="entry name" value="L domain-like"/>
    <property type="match status" value="1"/>
</dbReference>
<dbReference type="SUPFAM" id="SSF81593">
    <property type="entry name" value="Nucleotidyltransferase substrate binding subunit/domain"/>
    <property type="match status" value="1"/>
</dbReference>